<gene>
    <name evidence="1" type="ORF">LBBP_00681</name>
</gene>
<organism evidence="1">
    <name type="scientific">Leptospira borgpetersenii serovar Ballum</name>
    <dbReference type="NCBI Taxonomy" id="280505"/>
    <lineage>
        <taxon>Bacteria</taxon>
        <taxon>Pseudomonadati</taxon>
        <taxon>Spirochaetota</taxon>
        <taxon>Spirochaetia</taxon>
        <taxon>Leptospirales</taxon>
        <taxon>Leptospiraceae</taxon>
        <taxon>Leptospira</taxon>
    </lineage>
</organism>
<sequence length="73" mass="8707">MFERRAKLLNEKFKKGYLEKKALKRIKISLLKRINPPSVSLTLKLRFPSREKMNGRNIYSGFWTKKILQLNPT</sequence>
<evidence type="ECO:0000313" key="1">
    <source>
        <dbReference type="EMBL" id="ALO25019.1"/>
    </source>
</evidence>
<dbReference type="Proteomes" id="UP000058857">
    <property type="component" value="Chromosome 1"/>
</dbReference>
<dbReference type="AlphaFoldDB" id="A0A0E3B527"/>
<proteinExistence type="predicted"/>
<evidence type="ECO:0000313" key="2">
    <source>
        <dbReference type="Proteomes" id="UP000058857"/>
    </source>
</evidence>
<reference evidence="1 2" key="1">
    <citation type="journal article" date="2015" name="PLoS Negl. Trop. Dis.">
        <title>Distribution of Plasmids in Distinct Leptospira Pathogenic Species.</title>
        <authorList>
            <person name="Wang Y."/>
            <person name="Zhuang X."/>
            <person name="Zhong Y."/>
            <person name="Zhang C."/>
            <person name="Zhang Y."/>
            <person name="Zeng L."/>
            <person name="Zhu Y."/>
            <person name="He P."/>
            <person name="Dong K."/>
            <person name="Pal U."/>
            <person name="Guo X."/>
            <person name="Qin J."/>
        </authorList>
    </citation>
    <scope>NUCLEOTIDE SEQUENCE [LARGE SCALE GENOMIC DNA]</scope>
    <source>
        <strain evidence="1 2">56604</strain>
    </source>
</reference>
<name>A0A0E3B527_LEPBO</name>
<protein>
    <submittedName>
        <fullName evidence="1">Uncharacterized protein</fullName>
    </submittedName>
</protein>
<dbReference type="EMBL" id="CP012029">
    <property type="protein sequence ID" value="ALO25019.1"/>
    <property type="molecule type" value="Genomic_DNA"/>
</dbReference>
<accession>A0A0E3B527</accession>